<evidence type="ECO:0000256" key="3">
    <source>
        <dbReference type="ARBA" id="ARBA00023163"/>
    </source>
</evidence>
<keyword evidence="1" id="KW-0805">Transcription regulation</keyword>
<proteinExistence type="predicted"/>
<name>A0A4R2J3C1_9PSEU</name>
<dbReference type="InterPro" id="IPR046532">
    <property type="entry name" value="DUF6597"/>
</dbReference>
<dbReference type="Proteomes" id="UP000295680">
    <property type="component" value="Unassembled WGS sequence"/>
</dbReference>
<evidence type="ECO:0000259" key="4">
    <source>
        <dbReference type="PROSITE" id="PS01124"/>
    </source>
</evidence>
<evidence type="ECO:0000256" key="1">
    <source>
        <dbReference type="ARBA" id="ARBA00023015"/>
    </source>
</evidence>
<dbReference type="PROSITE" id="PS01124">
    <property type="entry name" value="HTH_ARAC_FAMILY_2"/>
    <property type="match status" value="1"/>
</dbReference>
<dbReference type="InterPro" id="IPR050204">
    <property type="entry name" value="AraC_XylS_family_regulators"/>
</dbReference>
<gene>
    <name evidence="5" type="ORF">EV192_114205</name>
</gene>
<keyword evidence="2" id="KW-0238">DNA-binding</keyword>
<dbReference type="GO" id="GO:0043565">
    <property type="term" value="F:sequence-specific DNA binding"/>
    <property type="evidence" value="ECO:0007669"/>
    <property type="project" value="InterPro"/>
</dbReference>
<dbReference type="InterPro" id="IPR018060">
    <property type="entry name" value="HTH_AraC"/>
</dbReference>
<dbReference type="PANTHER" id="PTHR46796">
    <property type="entry name" value="HTH-TYPE TRANSCRIPTIONAL ACTIVATOR RHAS-RELATED"/>
    <property type="match status" value="1"/>
</dbReference>
<dbReference type="Pfam" id="PF20240">
    <property type="entry name" value="DUF6597"/>
    <property type="match status" value="1"/>
</dbReference>
<organism evidence="5 6">
    <name type="scientific">Actinocrispum wychmicini</name>
    <dbReference type="NCBI Taxonomy" id="1213861"/>
    <lineage>
        <taxon>Bacteria</taxon>
        <taxon>Bacillati</taxon>
        <taxon>Actinomycetota</taxon>
        <taxon>Actinomycetes</taxon>
        <taxon>Pseudonocardiales</taxon>
        <taxon>Pseudonocardiaceae</taxon>
        <taxon>Actinocrispum</taxon>
    </lineage>
</organism>
<reference evidence="5 6" key="1">
    <citation type="submission" date="2019-03" db="EMBL/GenBank/DDBJ databases">
        <title>Genomic Encyclopedia of Type Strains, Phase IV (KMG-IV): sequencing the most valuable type-strain genomes for metagenomic binning, comparative biology and taxonomic classification.</title>
        <authorList>
            <person name="Goeker M."/>
        </authorList>
    </citation>
    <scope>NUCLEOTIDE SEQUENCE [LARGE SCALE GENOMIC DNA]</scope>
    <source>
        <strain evidence="5 6">DSM 45934</strain>
    </source>
</reference>
<keyword evidence="3" id="KW-0804">Transcription</keyword>
<evidence type="ECO:0000256" key="2">
    <source>
        <dbReference type="ARBA" id="ARBA00023125"/>
    </source>
</evidence>
<feature type="domain" description="HTH araC/xylS-type" evidence="4">
    <location>
        <begin position="136"/>
        <end position="217"/>
    </location>
</feature>
<sequence>MYREFRPGGDTVDSVWTSTLHGVQRVVPDGCMDILWLNGQLVVAGPDTSAQLAPIDGTIVGVRFRPGVAPGFLGLPASELTDTRVPLADLWAPDRVDQLAEEMLTKPPGQVLLGLAGQARPDPFADAVVTGIQSDVRGMAEDMGLSERQLHRRCLTRFGYGPKTLHRVLRFGQAMELAYDGAAFSDIAYRIGYADQAHLAREVKTLAGATLTELVRTPT</sequence>
<dbReference type="Pfam" id="PF12833">
    <property type="entry name" value="HTH_18"/>
    <property type="match status" value="1"/>
</dbReference>
<dbReference type="PANTHER" id="PTHR46796:SF15">
    <property type="entry name" value="BLL1074 PROTEIN"/>
    <property type="match status" value="1"/>
</dbReference>
<comment type="caution">
    <text evidence="5">The sequence shown here is derived from an EMBL/GenBank/DDBJ whole genome shotgun (WGS) entry which is preliminary data.</text>
</comment>
<keyword evidence="6" id="KW-1185">Reference proteome</keyword>
<protein>
    <submittedName>
        <fullName evidence="5">Helix-turn-helix protein</fullName>
    </submittedName>
</protein>
<dbReference type="RefSeq" id="WP_132125064.1">
    <property type="nucleotide sequence ID" value="NZ_SLWS01000014.1"/>
</dbReference>
<dbReference type="OrthoDB" id="9815799at2"/>
<dbReference type="GO" id="GO:0003700">
    <property type="term" value="F:DNA-binding transcription factor activity"/>
    <property type="evidence" value="ECO:0007669"/>
    <property type="project" value="InterPro"/>
</dbReference>
<evidence type="ECO:0000313" key="5">
    <source>
        <dbReference type="EMBL" id="TCO49835.1"/>
    </source>
</evidence>
<dbReference type="EMBL" id="SLWS01000014">
    <property type="protein sequence ID" value="TCO49835.1"/>
    <property type="molecule type" value="Genomic_DNA"/>
</dbReference>
<accession>A0A4R2J3C1</accession>
<dbReference type="Gene3D" id="1.10.10.60">
    <property type="entry name" value="Homeodomain-like"/>
    <property type="match status" value="1"/>
</dbReference>
<dbReference type="AlphaFoldDB" id="A0A4R2J3C1"/>
<evidence type="ECO:0000313" key="6">
    <source>
        <dbReference type="Proteomes" id="UP000295680"/>
    </source>
</evidence>
<dbReference type="SMART" id="SM00342">
    <property type="entry name" value="HTH_ARAC"/>
    <property type="match status" value="1"/>
</dbReference>